<keyword evidence="2" id="KW-0812">Transmembrane</keyword>
<comment type="caution">
    <text evidence="3">The sequence shown here is derived from an EMBL/GenBank/DDBJ whole genome shotgun (WGS) entry which is preliminary data.</text>
</comment>
<dbReference type="Proteomes" id="UP001346149">
    <property type="component" value="Unassembled WGS sequence"/>
</dbReference>
<sequence>MGEKREGDVRVTLVICLFFTCILAGGVLLGLYIFLPETQSSPWYYLAGIILEAIPWAFWIFVYIYTCLKRRGGGGGGVGGGGGRISLKDGGRGWKPHSSRTNSGATAAAEGPGGPTSPAGNGPKHVHFGEVVVMENMEDHGSSSGGQERGDHSLSNDRDNHP</sequence>
<organism evidence="3 4">
    <name type="scientific">Trapa natans</name>
    <name type="common">Water chestnut</name>
    <dbReference type="NCBI Taxonomy" id="22666"/>
    <lineage>
        <taxon>Eukaryota</taxon>
        <taxon>Viridiplantae</taxon>
        <taxon>Streptophyta</taxon>
        <taxon>Embryophyta</taxon>
        <taxon>Tracheophyta</taxon>
        <taxon>Spermatophyta</taxon>
        <taxon>Magnoliopsida</taxon>
        <taxon>eudicotyledons</taxon>
        <taxon>Gunneridae</taxon>
        <taxon>Pentapetalae</taxon>
        <taxon>rosids</taxon>
        <taxon>malvids</taxon>
        <taxon>Myrtales</taxon>
        <taxon>Lythraceae</taxon>
        <taxon>Trapa</taxon>
    </lineage>
</organism>
<feature type="compositionally biased region" description="Low complexity" evidence="1">
    <location>
        <begin position="103"/>
        <end position="120"/>
    </location>
</feature>
<feature type="transmembrane region" description="Helical" evidence="2">
    <location>
        <begin position="41"/>
        <end position="65"/>
    </location>
</feature>
<feature type="region of interest" description="Disordered" evidence="1">
    <location>
        <begin position="74"/>
        <end position="162"/>
    </location>
</feature>
<protein>
    <submittedName>
        <fullName evidence="3">Uncharacterized protein</fullName>
    </submittedName>
</protein>
<dbReference type="PANTHER" id="PTHR34964">
    <property type="entry name" value="MEMBRANE LIPOPROTEIN-RELATED"/>
    <property type="match status" value="1"/>
</dbReference>
<feature type="compositionally biased region" description="Gly residues" evidence="1">
    <location>
        <begin position="74"/>
        <end position="84"/>
    </location>
</feature>
<evidence type="ECO:0000256" key="1">
    <source>
        <dbReference type="SAM" id="MobiDB-lite"/>
    </source>
</evidence>
<evidence type="ECO:0000313" key="4">
    <source>
        <dbReference type="Proteomes" id="UP001346149"/>
    </source>
</evidence>
<evidence type="ECO:0000256" key="2">
    <source>
        <dbReference type="SAM" id="Phobius"/>
    </source>
</evidence>
<accession>A0AAN7QX21</accession>
<evidence type="ECO:0000313" key="3">
    <source>
        <dbReference type="EMBL" id="KAK4783139.1"/>
    </source>
</evidence>
<dbReference type="EMBL" id="JAXQNO010000015">
    <property type="protein sequence ID" value="KAK4783139.1"/>
    <property type="molecule type" value="Genomic_DNA"/>
</dbReference>
<feature type="transmembrane region" description="Helical" evidence="2">
    <location>
        <begin position="12"/>
        <end position="35"/>
    </location>
</feature>
<feature type="compositionally biased region" description="Basic and acidic residues" evidence="1">
    <location>
        <begin position="148"/>
        <end position="162"/>
    </location>
</feature>
<dbReference type="AlphaFoldDB" id="A0AAN7QX21"/>
<keyword evidence="2" id="KW-1133">Transmembrane helix</keyword>
<proteinExistence type="predicted"/>
<keyword evidence="2" id="KW-0472">Membrane</keyword>
<reference evidence="3 4" key="1">
    <citation type="journal article" date="2023" name="Hortic Res">
        <title>Pangenome of water caltrop reveals structural variations and asymmetric subgenome divergence after allopolyploidization.</title>
        <authorList>
            <person name="Zhang X."/>
            <person name="Chen Y."/>
            <person name="Wang L."/>
            <person name="Yuan Y."/>
            <person name="Fang M."/>
            <person name="Shi L."/>
            <person name="Lu R."/>
            <person name="Comes H.P."/>
            <person name="Ma Y."/>
            <person name="Chen Y."/>
            <person name="Huang G."/>
            <person name="Zhou Y."/>
            <person name="Zheng Z."/>
            <person name="Qiu Y."/>
        </authorList>
    </citation>
    <scope>NUCLEOTIDE SEQUENCE [LARGE SCALE GENOMIC DNA]</scope>
    <source>
        <strain evidence="3">F231</strain>
    </source>
</reference>
<gene>
    <name evidence="3" type="ORF">SAY86_007513</name>
</gene>
<dbReference type="PANTHER" id="PTHR34964:SF14">
    <property type="entry name" value="MEMBRANE LIPOPROTEIN"/>
    <property type="match status" value="1"/>
</dbReference>
<name>A0AAN7QX21_TRANT</name>
<keyword evidence="4" id="KW-1185">Reference proteome</keyword>